<dbReference type="Proteomes" id="UP001176940">
    <property type="component" value="Unassembled WGS sequence"/>
</dbReference>
<evidence type="ECO:0008006" key="3">
    <source>
        <dbReference type="Google" id="ProtNLM"/>
    </source>
</evidence>
<comment type="caution">
    <text evidence="1">The sequence shown here is derived from an EMBL/GenBank/DDBJ whole genome shotgun (WGS) entry which is preliminary data.</text>
</comment>
<accession>A0ABN9MD34</accession>
<proteinExistence type="predicted"/>
<protein>
    <recommendedName>
        <fullName evidence="3">Reverse transcriptase domain-containing protein</fullName>
    </recommendedName>
</protein>
<keyword evidence="2" id="KW-1185">Reference proteome</keyword>
<organism evidence="1 2">
    <name type="scientific">Ranitomeya imitator</name>
    <name type="common">mimic poison frog</name>
    <dbReference type="NCBI Taxonomy" id="111125"/>
    <lineage>
        <taxon>Eukaryota</taxon>
        <taxon>Metazoa</taxon>
        <taxon>Chordata</taxon>
        <taxon>Craniata</taxon>
        <taxon>Vertebrata</taxon>
        <taxon>Euteleostomi</taxon>
        <taxon>Amphibia</taxon>
        <taxon>Batrachia</taxon>
        <taxon>Anura</taxon>
        <taxon>Neobatrachia</taxon>
        <taxon>Hyloidea</taxon>
        <taxon>Dendrobatidae</taxon>
        <taxon>Dendrobatinae</taxon>
        <taxon>Ranitomeya</taxon>
    </lineage>
</organism>
<sequence length="126" mass="14497">MDGLKDLDRQALRDLMELLDENENYQVKFPVIPTFYMLPKVHKSLSNPPGRPIVSGIEGLYEKSCIYLDFFLQPIILNLESYIRDSSFLIQQLDTLVVPENTILATFDVEALYMNINHDLDSLSTN</sequence>
<gene>
    <name evidence="1" type="ORF">RIMI_LOCUS18206547</name>
</gene>
<dbReference type="PANTHER" id="PTHR21301:SF12">
    <property type="match status" value="1"/>
</dbReference>
<evidence type="ECO:0000313" key="2">
    <source>
        <dbReference type="Proteomes" id="UP001176940"/>
    </source>
</evidence>
<name>A0ABN9MD34_9NEOB</name>
<reference evidence="1" key="1">
    <citation type="submission" date="2023-07" db="EMBL/GenBank/DDBJ databases">
        <authorList>
            <person name="Stuckert A."/>
        </authorList>
    </citation>
    <scope>NUCLEOTIDE SEQUENCE</scope>
</reference>
<evidence type="ECO:0000313" key="1">
    <source>
        <dbReference type="EMBL" id="CAJ0962483.1"/>
    </source>
</evidence>
<dbReference type="EMBL" id="CAUEEQ010054908">
    <property type="protein sequence ID" value="CAJ0962483.1"/>
    <property type="molecule type" value="Genomic_DNA"/>
</dbReference>
<dbReference type="PANTHER" id="PTHR21301">
    <property type="entry name" value="REVERSE TRANSCRIPTASE"/>
    <property type="match status" value="1"/>
</dbReference>